<dbReference type="InterPro" id="IPR051612">
    <property type="entry name" value="Teichoic_Acid_Biosynth"/>
</dbReference>
<dbReference type="AlphaFoldDB" id="A0A9J6QT52"/>
<organism evidence="7 8">
    <name type="scientific">Hominibacterium faecale</name>
    <dbReference type="NCBI Taxonomy" id="2839743"/>
    <lineage>
        <taxon>Bacteria</taxon>
        <taxon>Bacillati</taxon>
        <taxon>Bacillota</taxon>
        <taxon>Clostridia</taxon>
        <taxon>Peptostreptococcales</taxon>
        <taxon>Anaerovoracaceae</taxon>
        <taxon>Hominibacterium</taxon>
    </lineage>
</organism>
<keyword evidence="5" id="KW-0777">Teichoic acid biosynthesis</keyword>
<dbReference type="PANTHER" id="PTHR37316:SF2">
    <property type="entry name" value="TEICHOIC ACID RIBITOL-PHOSPHATE POLYMERASE TARK"/>
    <property type="match status" value="1"/>
</dbReference>
<dbReference type="GO" id="GO:0019350">
    <property type="term" value="P:teichoic acid biosynthetic process"/>
    <property type="evidence" value="ECO:0007669"/>
    <property type="project" value="UniProtKB-KW"/>
</dbReference>
<dbReference type="Gene3D" id="3.40.50.12580">
    <property type="match status" value="1"/>
</dbReference>
<dbReference type="Gene3D" id="3.40.50.11820">
    <property type="match status" value="1"/>
</dbReference>
<evidence type="ECO:0000256" key="2">
    <source>
        <dbReference type="ARBA" id="ARBA00010488"/>
    </source>
</evidence>
<evidence type="ECO:0000256" key="1">
    <source>
        <dbReference type="ARBA" id="ARBA00004202"/>
    </source>
</evidence>
<dbReference type="InterPro" id="IPR043149">
    <property type="entry name" value="TagF_N"/>
</dbReference>
<dbReference type="Pfam" id="PF04464">
    <property type="entry name" value="Glyphos_transf"/>
    <property type="match status" value="1"/>
</dbReference>
<dbReference type="SUPFAM" id="SSF53756">
    <property type="entry name" value="UDP-Glycosyltransferase/glycogen phosphorylase"/>
    <property type="match status" value="1"/>
</dbReference>
<comment type="subcellular location">
    <subcellularLocation>
        <location evidence="1">Cell membrane</location>
        <topology evidence="1">Peripheral membrane protein</topology>
    </subcellularLocation>
</comment>
<dbReference type="PANTHER" id="PTHR37316">
    <property type="entry name" value="TEICHOIC ACID GLYCEROL-PHOSPHATE PRIMASE"/>
    <property type="match status" value="1"/>
</dbReference>
<dbReference type="InterPro" id="IPR043148">
    <property type="entry name" value="TagF_C"/>
</dbReference>
<sequence>MKLMRKTRTAVRVVPFIIINRIVSMFIKVKENRVLFASDVRKELGGNLKFVYDYLPESFEKVVDFKEDRRFRRSFMNYLKLAYNMAVSNYILLEDFLDYTAFIRLRKGQQICQLWHGAGAYKKFGYSRQLNENEKIKIHQGYKRYAKAIVSADAIRACYAEAFSMPIEHVQATGIPRTDIFFDNEYIIKTKQTLYQKYPIFKDKKVILFAPTYRGTLVKDAAYDFDSLKLPHLYNALHEDYVFIFKWHPAAYNNIKSSNLEVYNLEAYPDFYFDLSQYRDINDLLLITDILITDYSSVIFDYLLVDKPIIYYVPDLNNYSGDRGMYFNFSEYVYGDVVTNWSDLIDSIHSEKMEPAKRLQFRKKFMDACDGEATKKTCSWIFGIFC</sequence>
<reference evidence="7" key="1">
    <citation type="submission" date="2022-09" db="EMBL/GenBank/DDBJ databases">
        <title>Culturomic study of gut microbiota in children with autism spectrum disorder.</title>
        <authorList>
            <person name="Efimov B.A."/>
            <person name="Chaplin A.V."/>
            <person name="Sokolova S.R."/>
            <person name="Pikina A.P."/>
            <person name="Korzhanova M."/>
            <person name="Belova V."/>
            <person name="Korostin D."/>
        </authorList>
    </citation>
    <scope>NUCLEOTIDE SEQUENCE</scope>
    <source>
        <strain evidence="7">ASD5510</strain>
    </source>
</reference>
<dbReference type="GO" id="GO:0047355">
    <property type="term" value="F:CDP-glycerol glycerophosphotransferase activity"/>
    <property type="evidence" value="ECO:0007669"/>
    <property type="project" value="InterPro"/>
</dbReference>
<gene>
    <name evidence="7" type="ORF">OBO34_10070</name>
</gene>
<evidence type="ECO:0000256" key="5">
    <source>
        <dbReference type="ARBA" id="ARBA00022944"/>
    </source>
</evidence>
<keyword evidence="6" id="KW-0472">Membrane</keyword>
<dbReference type="GO" id="GO:0005886">
    <property type="term" value="C:plasma membrane"/>
    <property type="evidence" value="ECO:0007669"/>
    <property type="project" value="UniProtKB-SubCell"/>
</dbReference>
<comment type="similarity">
    <text evidence="2">Belongs to the CDP-glycerol glycerophosphotransferase family.</text>
</comment>
<evidence type="ECO:0000256" key="4">
    <source>
        <dbReference type="ARBA" id="ARBA00022679"/>
    </source>
</evidence>
<evidence type="ECO:0000256" key="3">
    <source>
        <dbReference type="ARBA" id="ARBA00022475"/>
    </source>
</evidence>
<name>A0A9J6QT52_9FIRM</name>
<evidence type="ECO:0000256" key="6">
    <source>
        <dbReference type="ARBA" id="ARBA00023136"/>
    </source>
</evidence>
<keyword evidence="3" id="KW-1003">Cell membrane</keyword>
<evidence type="ECO:0000313" key="8">
    <source>
        <dbReference type="Proteomes" id="UP001065549"/>
    </source>
</evidence>
<keyword evidence="4" id="KW-0808">Transferase</keyword>
<dbReference type="InterPro" id="IPR007554">
    <property type="entry name" value="Glycerophosphate_synth"/>
</dbReference>
<dbReference type="RefSeq" id="WP_253021114.1">
    <property type="nucleotide sequence ID" value="NZ_JAOSHN010000004.1"/>
</dbReference>
<protein>
    <submittedName>
        <fullName evidence="7">CDP-glycerol glycerophosphotransferase family protein</fullName>
    </submittedName>
</protein>
<dbReference type="Proteomes" id="UP001065549">
    <property type="component" value="Unassembled WGS sequence"/>
</dbReference>
<proteinExistence type="inferred from homology"/>
<keyword evidence="8" id="KW-1185">Reference proteome</keyword>
<evidence type="ECO:0000313" key="7">
    <source>
        <dbReference type="EMBL" id="MCU7378700.1"/>
    </source>
</evidence>
<accession>A0A9J6QT52</accession>
<dbReference type="EMBL" id="JAOSHN010000004">
    <property type="protein sequence ID" value="MCU7378700.1"/>
    <property type="molecule type" value="Genomic_DNA"/>
</dbReference>
<comment type="caution">
    <text evidence="7">The sequence shown here is derived from an EMBL/GenBank/DDBJ whole genome shotgun (WGS) entry which is preliminary data.</text>
</comment>